<sequence>MNYSSSGFDPIYHFIEQNVINKKWPSAVFGITNRDEILDLRSYGTYEDGREINSKTIFPVFSITKPMIGLAIMQLWEKGLLHPGQLVSKILPDFAEHGKDKLALWHLLTHTGGLDQRYLMECAQGKHAPDGLLHPHLYTALAESHLESALGQEVSYNNAAFTVLAEIIERLSGITYEEYLNKHIFEPLGMKDTGFGGIHQDQSRVAPIAGAEAMASHMDSFVAAKIPFGGLFSTADDLLLFAKSMLRQTETKEGNFLIKPATFKQMITPQTLHIEEVDSDYGFVWKTPIRHKGFIEREIYGHNGMGGCMVWMYPKQDVAFVLMTAALGKPVDNIHIHNVFISSLQG</sequence>
<dbReference type="PANTHER" id="PTHR43283">
    <property type="entry name" value="BETA-LACTAMASE-RELATED"/>
    <property type="match status" value="1"/>
</dbReference>
<dbReference type="Gene3D" id="3.40.710.10">
    <property type="entry name" value="DD-peptidase/beta-lactamase superfamily"/>
    <property type="match status" value="1"/>
</dbReference>
<dbReference type="Pfam" id="PF00144">
    <property type="entry name" value="Beta-lactamase"/>
    <property type="match status" value="1"/>
</dbReference>
<gene>
    <name evidence="3" type="ORF">H9647_09505</name>
</gene>
<protein>
    <submittedName>
        <fullName evidence="3">Beta-lactamase family protein</fullName>
    </submittedName>
</protein>
<comment type="caution">
    <text evidence="3">The sequence shown here is derived from an EMBL/GenBank/DDBJ whole genome shotgun (WGS) entry which is preliminary data.</text>
</comment>
<accession>A0ABR8SXS9</accession>
<name>A0ABR8SXS9_9BACL</name>
<dbReference type="Proteomes" id="UP000608071">
    <property type="component" value="Unassembled WGS sequence"/>
</dbReference>
<keyword evidence="4" id="KW-1185">Reference proteome</keyword>
<dbReference type="InterPro" id="IPR012338">
    <property type="entry name" value="Beta-lactam/transpept-like"/>
</dbReference>
<dbReference type="InterPro" id="IPR050789">
    <property type="entry name" value="Diverse_Enzym_Activities"/>
</dbReference>
<proteinExistence type="predicted"/>
<dbReference type="PANTHER" id="PTHR43283:SF11">
    <property type="entry name" value="BETA-LACTAMASE-RELATED DOMAIN-CONTAINING PROTEIN"/>
    <property type="match status" value="1"/>
</dbReference>
<evidence type="ECO:0000259" key="2">
    <source>
        <dbReference type="Pfam" id="PF00144"/>
    </source>
</evidence>
<evidence type="ECO:0000313" key="4">
    <source>
        <dbReference type="Proteomes" id="UP000608071"/>
    </source>
</evidence>
<organism evidence="3 4">
    <name type="scientific">Paenibacillus gallinarum</name>
    <dbReference type="NCBI Taxonomy" id="2762232"/>
    <lineage>
        <taxon>Bacteria</taxon>
        <taxon>Bacillati</taxon>
        <taxon>Bacillota</taxon>
        <taxon>Bacilli</taxon>
        <taxon>Bacillales</taxon>
        <taxon>Paenibacillaceae</taxon>
        <taxon>Paenibacillus</taxon>
    </lineage>
</organism>
<dbReference type="InterPro" id="IPR001466">
    <property type="entry name" value="Beta-lactam-related"/>
</dbReference>
<dbReference type="RefSeq" id="WP_191799542.1">
    <property type="nucleotide sequence ID" value="NZ_JACSQL010000003.1"/>
</dbReference>
<evidence type="ECO:0000256" key="1">
    <source>
        <dbReference type="ARBA" id="ARBA00022801"/>
    </source>
</evidence>
<feature type="domain" description="Beta-lactamase-related" evidence="2">
    <location>
        <begin position="16"/>
        <end position="331"/>
    </location>
</feature>
<keyword evidence="1" id="KW-0378">Hydrolase</keyword>
<dbReference type="SUPFAM" id="SSF56601">
    <property type="entry name" value="beta-lactamase/transpeptidase-like"/>
    <property type="match status" value="1"/>
</dbReference>
<dbReference type="EMBL" id="JACSQL010000003">
    <property type="protein sequence ID" value="MBD7968300.1"/>
    <property type="molecule type" value="Genomic_DNA"/>
</dbReference>
<evidence type="ECO:0000313" key="3">
    <source>
        <dbReference type="EMBL" id="MBD7968300.1"/>
    </source>
</evidence>
<reference evidence="3 4" key="1">
    <citation type="submission" date="2020-08" db="EMBL/GenBank/DDBJ databases">
        <title>A Genomic Blueprint of the Chicken Gut Microbiome.</title>
        <authorList>
            <person name="Gilroy R."/>
            <person name="Ravi A."/>
            <person name="Getino M."/>
            <person name="Pursley I."/>
            <person name="Horton D.L."/>
            <person name="Alikhan N.-F."/>
            <person name="Baker D."/>
            <person name="Gharbi K."/>
            <person name="Hall N."/>
            <person name="Watson M."/>
            <person name="Adriaenssens E.M."/>
            <person name="Foster-Nyarko E."/>
            <person name="Jarju S."/>
            <person name="Secka A."/>
            <person name="Antonio M."/>
            <person name="Oren A."/>
            <person name="Chaudhuri R."/>
            <person name="La Ragione R.M."/>
            <person name="Hildebrand F."/>
            <person name="Pallen M.J."/>
        </authorList>
    </citation>
    <scope>NUCLEOTIDE SEQUENCE [LARGE SCALE GENOMIC DNA]</scope>
    <source>
        <strain evidence="3 4">Sa2BVA9</strain>
    </source>
</reference>